<evidence type="ECO:0000256" key="2">
    <source>
        <dbReference type="PIRSR" id="PIRSR613078-2"/>
    </source>
</evidence>
<dbReference type="Pfam" id="PF00300">
    <property type="entry name" value="His_Phos_1"/>
    <property type="match status" value="1"/>
</dbReference>
<dbReference type="InterPro" id="IPR013078">
    <property type="entry name" value="His_Pase_superF_clade-1"/>
</dbReference>
<sequence>MIEPTRIIAIRHGETTWNVDTRIQGHLDIPLNNTGRLQATRLALALKEEPITAVYASDLARAWETAEYLGRARGLPVTPETGLRERCFGDFEGKTFTEIEALLPEQSRRWRKRDPEFAPTGGESLLALSQRVVEAAERIAARHPGELIALVGHGGVMDVLYRAAARLHIQAPRTWMLGNAAINRLLWTPQGFTLVGWADTQHLNDESLDDGLLAAGPNPTLATP</sequence>
<dbReference type="AlphaFoldDB" id="A0AAU7LRY9"/>
<dbReference type="SMART" id="SM00855">
    <property type="entry name" value="PGAM"/>
    <property type="match status" value="1"/>
</dbReference>
<gene>
    <name evidence="3" type="ORF">ABLV49_18130</name>
</gene>
<organism evidence="3">
    <name type="scientific">Polaromonas hydrogenivorans</name>
    <dbReference type="NCBI Taxonomy" id="335476"/>
    <lineage>
        <taxon>Bacteria</taxon>
        <taxon>Pseudomonadati</taxon>
        <taxon>Pseudomonadota</taxon>
        <taxon>Betaproteobacteria</taxon>
        <taxon>Burkholderiales</taxon>
        <taxon>Comamonadaceae</taxon>
        <taxon>Polaromonas</taxon>
    </lineage>
</organism>
<accession>A0AAU7LRY9</accession>
<reference evidence="3" key="1">
    <citation type="submission" date="2024-05" db="EMBL/GenBank/DDBJ databases">
        <authorList>
            <person name="Bunk B."/>
            <person name="Swiderski J."/>
            <person name="Sproer C."/>
            <person name="Thiel V."/>
        </authorList>
    </citation>
    <scope>NUCLEOTIDE SEQUENCE</scope>
    <source>
        <strain evidence="3">DSM 17735</strain>
    </source>
</reference>
<dbReference type="SUPFAM" id="SSF53254">
    <property type="entry name" value="Phosphoglycerate mutase-like"/>
    <property type="match status" value="1"/>
</dbReference>
<dbReference type="Gene3D" id="3.40.50.1240">
    <property type="entry name" value="Phosphoglycerate mutase-like"/>
    <property type="match status" value="1"/>
</dbReference>
<dbReference type="EC" id="3.1.3.-" evidence="3"/>
<feature type="active site" description="Proton donor/acceptor" evidence="1">
    <location>
        <position position="85"/>
    </location>
</feature>
<dbReference type="InterPro" id="IPR050275">
    <property type="entry name" value="PGM_Phosphatase"/>
</dbReference>
<protein>
    <submittedName>
        <fullName evidence="3">Histidine phosphatase family protein</fullName>
        <ecNumber evidence="3">3.1.3.-</ecNumber>
    </submittedName>
</protein>
<feature type="binding site" evidence="2">
    <location>
        <position position="61"/>
    </location>
    <ligand>
        <name>substrate</name>
    </ligand>
</feature>
<dbReference type="GO" id="GO:0005737">
    <property type="term" value="C:cytoplasm"/>
    <property type="evidence" value="ECO:0007669"/>
    <property type="project" value="TreeGrafter"/>
</dbReference>
<dbReference type="CDD" id="cd07067">
    <property type="entry name" value="HP_PGM_like"/>
    <property type="match status" value="1"/>
</dbReference>
<dbReference type="InterPro" id="IPR029033">
    <property type="entry name" value="His_PPase_superfam"/>
</dbReference>
<dbReference type="EMBL" id="CP157675">
    <property type="protein sequence ID" value="XBP69778.1"/>
    <property type="molecule type" value="Genomic_DNA"/>
</dbReference>
<evidence type="ECO:0000256" key="1">
    <source>
        <dbReference type="PIRSR" id="PIRSR613078-1"/>
    </source>
</evidence>
<dbReference type="RefSeq" id="WP_349278636.1">
    <property type="nucleotide sequence ID" value="NZ_CBCSCU010000016.1"/>
</dbReference>
<evidence type="ECO:0000313" key="3">
    <source>
        <dbReference type="EMBL" id="XBP69778.1"/>
    </source>
</evidence>
<proteinExistence type="predicted"/>
<feature type="active site" description="Tele-phosphohistidine intermediate" evidence="1">
    <location>
        <position position="12"/>
    </location>
</feature>
<name>A0AAU7LRY9_9BURK</name>
<dbReference type="PANTHER" id="PTHR48100">
    <property type="entry name" value="BROAD-SPECIFICITY PHOSPHATASE YOR283W-RELATED"/>
    <property type="match status" value="1"/>
</dbReference>
<dbReference type="GO" id="GO:0016791">
    <property type="term" value="F:phosphatase activity"/>
    <property type="evidence" value="ECO:0007669"/>
    <property type="project" value="TreeGrafter"/>
</dbReference>
<dbReference type="PANTHER" id="PTHR48100:SF1">
    <property type="entry name" value="HISTIDINE PHOSPHATASE FAMILY PROTEIN-RELATED"/>
    <property type="match status" value="1"/>
</dbReference>
<feature type="binding site" evidence="2">
    <location>
        <begin position="11"/>
        <end position="18"/>
    </location>
    <ligand>
        <name>substrate</name>
    </ligand>
</feature>
<keyword evidence="3" id="KW-0378">Hydrolase</keyword>